<protein>
    <submittedName>
        <fullName evidence="2">Uncharacterized protein</fullName>
    </submittedName>
</protein>
<feature type="transmembrane region" description="Helical" evidence="1">
    <location>
        <begin position="6"/>
        <end position="26"/>
    </location>
</feature>
<evidence type="ECO:0000256" key="1">
    <source>
        <dbReference type="SAM" id="Phobius"/>
    </source>
</evidence>
<evidence type="ECO:0000313" key="2">
    <source>
        <dbReference type="EMBL" id="MBX65397.1"/>
    </source>
</evidence>
<keyword evidence="1" id="KW-0812">Transmembrane</keyword>
<accession>A0A2P2QEW7</accession>
<sequence length="27" mass="3069">MHLLMYMLVLCARVLVISAKFVSGIFI</sequence>
<organism evidence="2">
    <name type="scientific">Rhizophora mucronata</name>
    <name type="common">Asiatic mangrove</name>
    <dbReference type="NCBI Taxonomy" id="61149"/>
    <lineage>
        <taxon>Eukaryota</taxon>
        <taxon>Viridiplantae</taxon>
        <taxon>Streptophyta</taxon>
        <taxon>Embryophyta</taxon>
        <taxon>Tracheophyta</taxon>
        <taxon>Spermatophyta</taxon>
        <taxon>Magnoliopsida</taxon>
        <taxon>eudicotyledons</taxon>
        <taxon>Gunneridae</taxon>
        <taxon>Pentapetalae</taxon>
        <taxon>rosids</taxon>
        <taxon>fabids</taxon>
        <taxon>Malpighiales</taxon>
        <taxon>Rhizophoraceae</taxon>
        <taxon>Rhizophora</taxon>
    </lineage>
</organism>
<keyword evidence="1" id="KW-0472">Membrane</keyword>
<keyword evidence="1" id="KW-1133">Transmembrane helix</keyword>
<dbReference type="EMBL" id="GGEC01084913">
    <property type="protein sequence ID" value="MBX65397.1"/>
    <property type="molecule type" value="Transcribed_RNA"/>
</dbReference>
<reference evidence="2" key="1">
    <citation type="submission" date="2018-02" db="EMBL/GenBank/DDBJ databases">
        <title>Rhizophora mucronata_Transcriptome.</title>
        <authorList>
            <person name="Meera S.P."/>
            <person name="Sreeshan A."/>
            <person name="Augustine A."/>
        </authorList>
    </citation>
    <scope>NUCLEOTIDE SEQUENCE</scope>
    <source>
        <tissue evidence="2">Leaf</tissue>
    </source>
</reference>
<name>A0A2P2QEW7_RHIMU</name>
<proteinExistence type="predicted"/>
<dbReference type="AlphaFoldDB" id="A0A2P2QEW7"/>